<keyword evidence="5" id="KW-0479">Metal-binding</keyword>
<evidence type="ECO:0000259" key="8">
    <source>
        <dbReference type="Pfam" id="PF00432"/>
    </source>
</evidence>
<evidence type="ECO:0000313" key="10">
    <source>
        <dbReference type="Proteomes" id="UP000700596"/>
    </source>
</evidence>
<name>A0A9P9IT64_9PLEO</name>
<gene>
    <name evidence="9" type="ORF">B0J11DRAFT_227259</name>
</gene>
<evidence type="ECO:0000256" key="3">
    <source>
        <dbReference type="ARBA" id="ARBA00022602"/>
    </source>
</evidence>
<dbReference type="OrthoDB" id="24893at2759"/>
<feature type="domain" description="Prenyltransferase alpha-alpha toroid" evidence="8">
    <location>
        <begin position="14"/>
        <end position="409"/>
    </location>
</feature>
<dbReference type="GO" id="GO:0046872">
    <property type="term" value="F:metal ion binding"/>
    <property type="evidence" value="ECO:0007669"/>
    <property type="project" value="UniProtKB-KW"/>
</dbReference>
<dbReference type="AlphaFoldDB" id="A0A9P9IT64"/>
<accession>A0A9P9IT64</accession>
<dbReference type="Gene3D" id="1.50.10.20">
    <property type="match status" value="1"/>
</dbReference>
<dbReference type="PANTHER" id="PTHR11774">
    <property type="entry name" value="GERANYLGERANYL TRANSFERASE TYPE BETA SUBUNIT"/>
    <property type="match status" value="1"/>
</dbReference>
<reference evidence="9" key="1">
    <citation type="journal article" date="2021" name="Nat. Commun.">
        <title>Genetic determinants of endophytism in the Arabidopsis root mycobiome.</title>
        <authorList>
            <person name="Mesny F."/>
            <person name="Miyauchi S."/>
            <person name="Thiergart T."/>
            <person name="Pickel B."/>
            <person name="Atanasova L."/>
            <person name="Karlsson M."/>
            <person name="Huettel B."/>
            <person name="Barry K.W."/>
            <person name="Haridas S."/>
            <person name="Chen C."/>
            <person name="Bauer D."/>
            <person name="Andreopoulos W."/>
            <person name="Pangilinan J."/>
            <person name="LaButti K."/>
            <person name="Riley R."/>
            <person name="Lipzen A."/>
            <person name="Clum A."/>
            <person name="Drula E."/>
            <person name="Henrissat B."/>
            <person name="Kohler A."/>
            <person name="Grigoriev I.V."/>
            <person name="Martin F.M."/>
            <person name="Hacquard S."/>
        </authorList>
    </citation>
    <scope>NUCLEOTIDE SEQUENCE</scope>
    <source>
        <strain evidence="9">MPI-CAGE-CH-0243</strain>
    </source>
</reference>
<dbReference type="PANTHER" id="PTHR11774:SF4">
    <property type="entry name" value="GERANYLGERANYL TRANSFERASE TYPE-1 SUBUNIT BETA"/>
    <property type="match status" value="1"/>
</dbReference>
<keyword evidence="7" id="KW-0862">Zinc</keyword>
<sequence>MSASESTVSDEATLDYSKHIRYWRRNLKTFLPHHYTGNDSNRMLLGCFILSATDLLGDLNSALSPEERNGYIDWVYSCQLPDGCFRPWPGTDFGTLRNKENEIWDPAHVPGTFFALLTLAILGDDLTRVKRREILVWLNKVQRPDGSFGEALGQDGRVEGGNDTRFGFMTVAIRWILRGHVEGPVDGVPDIDVDKFVKCVQESETYDGGISEAPFHEAHAGFASCAISALYLVDRLPLPSGASDGRVRGITNLPRTLHWLASRQTMTLDEEDEFDTHADETDSAETCHDAHSFVKSTNYSSLSGSEPIRSPFKSHPELQWVGLNGRCNKIADTCYAYWVGAPLKLLGHLDLIDPRPVRRWLLDRTQHIVGGFGKVPGAPPDIYHSYLGLVILSMFGEPGLQNSNAVLCVSSRAIEHLEALPWRKEIVGQ</sequence>
<comment type="caution">
    <text evidence="9">The sequence shown here is derived from an EMBL/GenBank/DDBJ whole genome shotgun (WGS) entry which is preliminary data.</text>
</comment>
<protein>
    <submittedName>
        <fullName evidence="9">Geranylgeranyl transferase-like protein type i beta subunit</fullName>
    </submittedName>
</protein>
<dbReference type="Proteomes" id="UP000700596">
    <property type="component" value="Unassembled WGS sequence"/>
</dbReference>
<proteinExistence type="inferred from homology"/>
<dbReference type="GO" id="GO:0005953">
    <property type="term" value="C:CAAX-protein geranylgeranyltransferase complex"/>
    <property type="evidence" value="ECO:0007669"/>
    <property type="project" value="TreeGrafter"/>
</dbReference>
<evidence type="ECO:0000256" key="7">
    <source>
        <dbReference type="ARBA" id="ARBA00022833"/>
    </source>
</evidence>
<dbReference type="InterPro" id="IPR008930">
    <property type="entry name" value="Terpenoid_cyclase/PrenylTrfase"/>
</dbReference>
<dbReference type="Pfam" id="PF00432">
    <property type="entry name" value="Prenyltrans"/>
    <property type="match status" value="1"/>
</dbReference>
<evidence type="ECO:0000256" key="4">
    <source>
        <dbReference type="ARBA" id="ARBA00022679"/>
    </source>
</evidence>
<evidence type="ECO:0000256" key="1">
    <source>
        <dbReference type="ARBA" id="ARBA00001947"/>
    </source>
</evidence>
<comment type="similarity">
    <text evidence="2">Belongs to the protein prenyltransferase subunit beta family.</text>
</comment>
<dbReference type="InterPro" id="IPR045089">
    <property type="entry name" value="PGGT1B-like"/>
</dbReference>
<evidence type="ECO:0000313" key="9">
    <source>
        <dbReference type="EMBL" id="KAH7132437.1"/>
    </source>
</evidence>
<organism evidence="9 10">
    <name type="scientific">Dendryphion nanum</name>
    <dbReference type="NCBI Taxonomy" id="256645"/>
    <lineage>
        <taxon>Eukaryota</taxon>
        <taxon>Fungi</taxon>
        <taxon>Dikarya</taxon>
        <taxon>Ascomycota</taxon>
        <taxon>Pezizomycotina</taxon>
        <taxon>Dothideomycetes</taxon>
        <taxon>Pleosporomycetidae</taxon>
        <taxon>Pleosporales</taxon>
        <taxon>Torulaceae</taxon>
        <taxon>Dendryphion</taxon>
    </lineage>
</organism>
<keyword evidence="10" id="KW-1185">Reference proteome</keyword>
<keyword evidence="6" id="KW-0677">Repeat</keyword>
<dbReference type="GO" id="GO:0004662">
    <property type="term" value="F:CAAX-protein geranylgeranyltransferase activity"/>
    <property type="evidence" value="ECO:0007669"/>
    <property type="project" value="TreeGrafter"/>
</dbReference>
<keyword evidence="3" id="KW-0637">Prenyltransferase</keyword>
<dbReference type="InterPro" id="IPR001330">
    <property type="entry name" value="Prenyltrans"/>
</dbReference>
<comment type="cofactor">
    <cofactor evidence="1">
        <name>Zn(2+)</name>
        <dbReference type="ChEBI" id="CHEBI:29105"/>
    </cofactor>
</comment>
<dbReference type="SUPFAM" id="SSF48239">
    <property type="entry name" value="Terpenoid cyclases/Protein prenyltransferases"/>
    <property type="match status" value="1"/>
</dbReference>
<evidence type="ECO:0000256" key="5">
    <source>
        <dbReference type="ARBA" id="ARBA00022723"/>
    </source>
</evidence>
<evidence type="ECO:0000256" key="2">
    <source>
        <dbReference type="ARBA" id="ARBA00010497"/>
    </source>
</evidence>
<evidence type="ECO:0000256" key="6">
    <source>
        <dbReference type="ARBA" id="ARBA00022737"/>
    </source>
</evidence>
<keyword evidence="4 9" id="KW-0808">Transferase</keyword>
<dbReference type="EMBL" id="JAGMWT010000003">
    <property type="protein sequence ID" value="KAH7132437.1"/>
    <property type="molecule type" value="Genomic_DNA"/>
</dbReference>